<dbReference type="Gene3D" id="3.40.395.10">
    <property type="entry name" value="Adenoviral Proteinase, Chain A"/>
    <property type="match status" value="1"/>
</dbReference>
<comment type="similarity">
    <text evidence="1">Belongs to the peptidase C48 family.</text>
</comment>
<dbReference type="Pfam" id="PF02902">
    <property type="entry name" value="Peptidase_C48"/>
    <property type="match status" value="1"/>
</dbReference>
<dbReference type="Proteomes" id="UP000595140">
    <property type="component" value="Unassembled WGS sequence"/>
</dbReference>
<evidence type="ECO:0000259" key="5">
    <source>
        <dbReference type="PROSITE" id="PS50600"/>
    </source>
</evidence>
<protein>
    <recommendedName>
        <fullName evidence="5">Ubiquitin-like protease family profile domain-containing protein</fullName>
    </recommendedName>
</protein>
<sequence>MLNVVPIEPRQVLTDIPTKPPQILNDIPTEPQQVLNDDPNDGIDAKPQINIGQLEDIHDGQAQDPDGIDAKEKGTKDIAIDQPKDTTRQKRVVKCPDKFTHSDKKLNTRKAKSRKGPQTSKQKATDGGDDNSQPNNVEAESGMAETYPKGSKLALAVENVELFLAQVTDSLFVSLLKKEYDNHLGKRKTIAEAALNTSILKPILGAVPELGGRWAECNYVYMPINTGNHWILVVLDISRKCIRLYDSNHKGKTSRHTKPYLPCIQILLPTVMDKQEVYKERKMPEMGDDVLGIVNVNGCPQQPDAVSCGVFVVKMAEHLIMGVEVDEVDVAGIETFRKKIATEHQFRTTVKGTMTMATYCQTLWNIADWLDDIDAPVSESQLVLQMLRGLPEDLQAQTSFLQFQQPLPNFLQTRSALLLLGQQRQSIADDARTVFLAGRTGGPPYGTSSGGFGRGSGGPGSGSGGLGQQGRRSGRGGASSESLLQRLTERLKGEFAMTDMGDLHFFLGINVHRTAHGLFLHQTQFKHDILERAGMITCRPISTPVDTKAKLSGTSGSQAADPALYRSIVGALQYLTFTTPDISYSV</sequence>
<keyword evidence="2" id="KW-0645">Protease</keyword>
<gene>
    <name evidence="6" type="ORF">CCAM_LOCUS17924</name>
</gene>
<dbReference type="SUPFAM" id="SSF54001">
    <property type="entry name" value="Cysteine proteinases"/>
    <property type="match status" value="1"/>
</dbReference>
<evidence type="ECO:0000256" key="3">
    <source>
        <dbReference type="ARBA" id="ARBA00022801"/>
    </source>
</evidence>
<dbReference type="Pfam" id="PF07727">
    <property type="entry name" value="RVT_2"/>
    <property type="match status" value="1"/>
</dbReference>
<dbReference type="PANTHER" id="PTHR47481:SF40">
    <property type="entry name" value="RETROTRANSPOSON GAG DOMAIN-CONTAINING PROTEIN"/>
    <property type="match status" value="1"/>
</dbReference>
<evidence type="ECO:0000256" key="2">
    <source>
        <dbReference type="ARBA" id="ARBA00022670"/>
    </source>
</evidence>
<evidence type="ECO:0000256" key="1">
    <source>
        <dbReference type="ARBA" id="ARBA00005234"/>
    </source>
</evidence>
<dbReference type="OrthoDB" id="1939479at2759"/>
<keyword evidence="3" id="KW-0378">Hydrolase</keyword>
<reference evidence="6 7" key="1">
    <citation type="submission" date="2018-04" db="EMBL/GenBank/DDBJ databases">
        <authorList>
            <person name="Vogel A."/>
        </authorList>
    </citation>
    <scope>NUCLEOTIDE SEQUENCE [LARGE SCALE GENOMIC DNA]</scope>
</reference>
<name>A0A484LJK1_9ASTE</name>
<dbReference type="AlphaFoldDB" id="A0A484LJK1"/>
<feature type="compositionally biased region" description="Gly residues" evidence="4">
    <location>
        <begin position="439"/>
        <end position="468"/>
    </location>
</feature>
<feature type="compositionally biased region" description="Basic and acidic residues" evidence="4">
    <location>
        <begin position="68"/>
        <end position="106"/>
    </location>
</feature>
<dbReference type="InterPro" id="IPR003653">
    <property type="entry name" value="Peptidase_C48_C"/>
</dbReference>
<accession>A0A484LJK1</accession>
<dbReference type="PANTHER" id="PTHR47481">
    <property type="match status" value="1"/>
</dbReference>
<evidence type="ECO:0000313" key="6">
    <source>
        <dbReference type="EMBL" id="VFQ76148.1"/>
    </source>
</evidence>
<evidence type="ECO:0000256" key="4">
    <source>
        <dbReference type="SAM" id="MobiDB-lite"/>
    </source>
</evidence>
<dbReference type="GO" id="GO:0006508">
    <property type="term" value="P:proteolysis"/>
    <property type="evidence" value="ECO:0007669"/>
    <property type="project" value="UniProtKB-KW"/>
</dbReference>
<dbReference type="InterPro" id="IPR013103">
    <property type="entry name" value="RVT_2"/>
</dbReference>
<dbReference type="PROSITE" id="PS50600">
    <property type="entry name" value="ULP_PROTEASE"/>
    <property type="match status" value="1"/>
</dbReference>
<organism evidence="6 7">
    <name type="scientific">Cuscuta campestris</name>
    <dbReference type="NCBI Taxonomy" id="132261"/>
    <lineage>
        <taxon>Eukaryota</taxon>
        <taxon>Viridiplantae</taxon>
        <taxon>Streptophyta</taxon>
        <taxon>Embryophyta</taxon>
        <taxon>Tracheophyta</taxon>
        <taxon>Spermatophyta</taxon>
        <taxon>Magnoliopsida</taxon>
        <taxon>eudicotyledons</taxon>
        <taxon>Gunneridae</taxon>
        <taxon>Pentapetalae</taxon>
        <taxon>asterids</taxon>
        <taxon>lamiids</taxon>
        <taxon>Solanales</taxon>
        <taxon>Convolvulaceae</taxon>
        <taxon>Cuscuteae</taxon>
        <taxon>Cuscuta</taxon>
        <taxon>Cuscuta subgen. Grammica</taxon>
        <taxon>Cuscuta sect. Cleistogrammica</taxon>
    </lineage>
</organism>
<feature type="domain" description="Ubiquitin-like protease family profile" evidence="5">
    <location>
        <begin position="137"/>
        <end position="319"/>
    </location>
</feature>
<dbReference type="GO" id="GO:0008234">
    <property type="term" value="F:cysteine-type peptidase activity"/>
    <property type="evidence" value="ECO:0007669"/>
    <property type="project" value="InterPro"/>
</dbReference>
<feature type="region of interest" description="Disordered" evidence="4">
    <location>
        <begin position="438"/>
        <end position="481"/>
    </location>
</feature>
<evidence type="ECO:0000313" key="7">
    <source>
        <dbReference type="Proteomes" id="UP000595140"/>
    </source>
</evidence>
<keyword evidence="7" id="KW-1185">Reference proteome</keyword>
<dbReference type="InterPro" id="IPR038765">
    <property type="entry name" value="Papain-like_cys_pep_sf"/>
</dbReference>
<dbReference type="EMBL" id="OOIL02001498">
    <property type="protein sequence ID" value="VFQ76148.1"/>
    <property type="molecule type" value="Genomic_DNA"/>
</dbReference>
<feature type="region of interest" description="Disordered" evidence="4">
    <location>
        <begin position="16"/>
        <end position="144"/>
    </location>
</feature>
<proteinExistence type="inferred from homology"/>